<evidence type="ECO:0000313" key="1">
    <source>
        <dbReference type="EMBL" id="KAH7837716.1"/>
    </source>
</evidence>
<comment type="caution">
    <text evidence="1">The sequence shown here is derived from an EMBL/GenBank/DDBJ whole genome shotgun (WGS) entry which is preliminary data.</text>
</comment>
<sequence>MPENLPSTQSPANMCNPKSFTLWVLQIVGLTGILVLVLWLSLRPKQPAYTIMEFSVPTSPVIQDGDNRTASFELEIQNPNQNSGIHFDDTLLTFFYGEDTLGQKTIPSFYQKKDSSSQIFDHVDADARVWKKLVRVISNATAELKVAVATRVRYRTWGLTSKHKRINLHGKLPIGSDGKISGKKKKKIKLNQNSKKWRKKGYID</sequence>
<dbReference type="EMBL" id="CM037156">
    <property type="protein sequence ID" value="KAH7837716.1"/>
    <property type="molecule type" value="Genomic_DNA"/>
</dbReference>
<gene>
    <name evidence="1" type="ORF">Vadar_017164</name>
</gene>
<protein>
    <submittedName>
        <fullName evidence="1">Uncharacterized protein</fullName>
    </submittedName>
</protein>
<evidence type="ECO:0000313" key="2">
    <source>
        <dbReference type="Proteomes" id="UP000828048"/>
    </source>
</evidence>
<name>A0ACB7XAI3_9ERIC</name>
<organism evidence="1 2">
    <name type="scientific">Vaccinium darrowii</name>
    <dbReference type="NCBI Taxonomy" id="229202"/>
    <lineage>
        <taxon>Eukaryota</taxon>
        <taxon>Viridiplantae</taxon>
        <taxon>Streptophyta</taxon>
        <taxon>Embryophyta</taxon>
        <taxon>Tracheophyta</taxon>
        <taxon>Spermatophyta</taxon>
        <taxon>Magnoliopsida</taxon>
        <taxon>eudicotyledons</taxon>
        <taxon>Gunneridae</taxon>
        <taxon>Pentapetalae</taxon>
        <taxon>asterids</taxon>
        <taxon>Ericales</taxon>
        <taxon>Ericaceae</taxon>
        <taxon>Vaccinioideae</taxon>
        <taxon>Vaccinieae</taxon>
        <taxon>Vaccinium</taxon>
    </lineage>
</organism>
<proteinExistence type="predicted"/>
<keyword evidence="2" id="KW-1185">Reference proteome</keyword>
<reference evidence="1 2" key="1">
    <citation type="journal article" date="2021" name="Hortic Res">
        <title>High-quality reference genome and annotation aids understanding of berry development for evergreen blueberry (Vaccinium darrowii).</title>
        <authorList>
            <person name="Yu J."/>
            <person name="Hulse-Kemp A.M."/>
            <person name="Babiker E."/>
            <person name="Staton M."/>
        </authorList>
    </citation>
    <scope>NUCLEOTIDE SEQUENCE [LARGE SCALE GENOMIC DNA]</scope>
    <source>
        <strain evidence="2">cv. NJ 8807/NJ 8810</strain>
        <tissue evidence="1">Young leaf</tissue>
    </source>
</reference>
<dbReference type="Proteomes" id="UP000828048">
    <property type="component" value="Chromosome 6"/>
</dbReference>
<accession>A0ACB7XAI3</accession>